<name>A0A6V7P7G2_ANACO</name>
<reference evidence="2" key="1">
    <citation type="submission" date="2020-07" db="EMBL/GenBank/DDBJ databases">
        <authorList>
            <person name="Lin J."/>
        </authorList>
    </citation>
    <scope>NUCLEOTIDE SEQUENCE</scope>
</reference>
<protein>
    <submittedName>
        <fullName evidence="2">Uncharacterized protein</fullName>
    </submittedName>
</protein>
<dbReference type="AlphaFoldDB" id="A0A6V7P7G2"/>
<organism evidence="2">
    <name type="scientific">Ananas comosus var. bracteatus</name>
    <name type="common">red pineapple</name>
    <dbReference type="NCBI Taxonomy" id="296719"/>
    <lineage>
        <taxon>Eukaryota</taxon>
        <taxon>Viridiplantae</taxon>
        <taxon>Streptophyta</taxon>
        <taxon>Embryophyta</taxon>
        <taxon>Tracheophyta</taxon>
        <taxon>Spermatophyta</taxon>
        <taxon>Magnoliopsida</taxon>
        <taxon>Liliopsida</taxon>
        <taxon>Poales</taxon>
        <taxon>Bromeliaceae</taxon>
        <taxon>Bromelioideae</taxon>
        <taxon>Ananas</taxon>
    </lineage>
</organism>
<evidence type="ECO:0000256" key="1">
    <source>
        <dbReference type="SAM" id="MobiDB-lite"/>
    </source>
</evidence>
<gene>
    <name evidence="2" type="ORF">CB5_LOCUS9974</name>
</gene>
<sequence length="102" mass="11260">MSDGVHGVGTKKRTGGSKLQDLGAEANANPRTQGRRVADDADKVEPDIQSPDYMMLMDLSSQRRPHYHRISSPSGPYLILALLLFRPQIVVNFPFSSSHQVV</sequence>
<proteinExistence type="predicted"/>
<dbReference type="EMBL" id="LR862146">
    <property type="protein sequence ID" value="CAD1826763.1"/>
    <property type="molecule type" value="Genomic_DNA"/>
</dbReference>
<accession>A0A6V7P7G2</accession>
<evidence type="ECO:0000313" key="2">
    <source>
        <dbReference type="EMBL" id="CAD1826763.1"/>
    </source>
</evidence>
<feature type="compositionally biased region" description="Basic and acidic residues" evidence="1">
    <location>
        <begin position="36"/>
        <end position="46"/>
    </location>
</feature>
<feature type="region of interest" description="Disordered" evidence="1">
    <location>
        <begin position="1"/>
        <end position="47"/>
    </location>
</feature>